<dbReference type="GO" id="GO:0009271">
    <property type="term" value="P:phage shock"/>
    <property type="evidence" value="ECO:0007669"/>
    <property type="project" value="TreeGrafter"/>
</dbReference>
<dbReference type="PANTHER" id="PTHR31088:SF6">
    <property type="entry name" value="PHAGE SHOCK PROTEIN A"/>
    <property type="match status" value="1"/>
</dbReference>
<evidence type="ECO:0000256" key="2">
    <source>
        <dbReference type="SAM" id="Coils"/>
    </source>
</evidence>
<name>A0A5C1QLN8_9SPIO</name>
<evidence type="ECO:0000313" key="4">
    <source>
        <dbReference type="EMBL" id="QEN08407.1"/>
    </source>
</evidence>
<protein>
    <submittedName>
        <fullName evidence="4">Phage shock protein A</fullName>
    </submittedName>
</protein>
<comment type="similarity">
    <text evidence="1">Belongs to the PspA/Vipp/IM30 family.</text>
</comment>
<dbReference type="AlphaFoldDB" id="A0A5C1QLN8"/>
<dbReference type="PANTHER" id="PTHR31088">
    <property type="entry name" value="MEMBRANE-ASSOCIATED PROTEIN VIPP1, CHLOROPLASTIC"/>
    <property type="match status" value="1"/>
</dbReference>
<dbReference type="Proteomes" id="UP000324209">
    <property type="component" value="Chromosome"/>
</dbReference>
<evidence type="ECO:0000256" key="3">
    <source>
        <dbReference type="SAM" id="MobiDB-lite"/>
    </source>
</evidence>
<feature type="region of interest" description="Disordered" evidence="3">
    <location>
        <begin position="188"/>
        <end position="214"/>
    </location>
</feature>
<keyword evidence="2" id="KW-0175">Coiled coil</keyword>
<feature type="coiled-coil region" evidence="2">
    <location>
        <begin position="60"/>
        <end position="187"/>
    </location>
</feature>
<organism evidence="4 5">
    <name type="scientific">Oceanispirochaeta crateris</name>
    <dbReference type="NCBI Taxonomy" id="2518645"/>
    <lineage>
        <taxon>Bacteria</taxon>
        <taxon>Pseudomonadati</taxon>
        <taxon>Spirochaetota</taxon>
        <taxon>Spirochaetia</taxon>
        <taxon>Spirochaetales</taxon>
        <taxon>Spirochaetaceae</taxon>
        <taxon>Oceanispirochaeta</taxon>
    </lineage>
</organism>
<dbReference type="OrthoDB" id="9779630at2"/>
<dbReference type="Pfam" id="PF04012">
    <property type="entry name" value="PspA_IM30"/>
    <property type="match status" value="1"/>
</dbReference>
<dbReference type="GO" id="GO:0005829">
    <property type="term" value="C:cytosol"/>
    <property type="evidence" value="ECO:0007669"/>
    <property type="project" value="TreeGrafter"/>
</dbReference>
<sequence>MTQEDNMSIFSRFRDIVNSNINDILDKVEDPEKMIRLMIQEMEDTLVELKSSCAGKMASKAEINREKEYLEKTLERWDGRARLAIEKNREDLAREALLEKKNSQNQIDLLAKDLDHFTTLIDECKSNILQLEQKLEEVRQKHKLLIQRGRHAAETKQARTVLRQADGTQAFQRFNDLEKKVERMEAEAEMSGFGISGSRDSSIEHEFDKLESETEIDEELAALKKSMKGKE</sequence>
<proteinExistence type="inferred from homology"/>
<feature type="compositionally biased region" description="Basic and acidic residues" evidence="3">
    <location>
        <begin position="201"/>
        <end position="212"/>
    </location>
</feature>
<dbReference type="InterPro" id="IPR007157">
    <property type="entry name" value="PspA_VIPP1"/>
</dbReference>
<dbReference type="KEGG" id="ock:EXM22_10580"/>
<gene>
    <name evidence="4" type="ORF">EXM22_10580</name>
</gene>
<dbReference type="EMBL" id="CP036150">
    <property type="protein sequence ID" value="QEN08407.1"/>
    <property type="molecule type" value="Genomic_DNA"/>
</dbReference>
<evidence type="ECO:0000256" key="1">
    <source>
        <dbReference type="ARBA" id="ARBA00043985"/>
    </source>
</evidence>
<accession>A0A5C1QLN8</accession>
<evidence type="ECO:0000313" key="5">
    <source>
        <dbReference type="Proteomes" id="UP000324209"/>
    </source>
</evidence>
<reference evidence="4 5" key="1">
    <citation type="submission" date="2019-02" db="EMBL/GenBank/DDBJ databases">
        <title>Complete Genome Sequence and Methylome Analysis of free living Spirochaetas.</title>
        <authorList>
            <person name="Fomenkov A."/>
            <person name="Dubinina G."/>
            <person name="Leshcheva N."/>
            <person name="Mikheeva N."/>
            <person name="Grabovich M."/>
            <person name="Vincze T."/>
            <person name="Roberts R.J."/>
        </authorList>
    </citation>
    <scope>NUCLEOTIDE SEQUENCE [LARGE SCALE GENOMIC DNA]</scope>
    <source>
        <strain evidence="4 5">K2</strain>
    </source>
</reference>
<keyword evidence="5" id="KW-1185">Reference proteome</keyword>